<dbReference type="CDD" id="cd06974">
    <property type="entry name" value="TerD_like"/>
    <property type="match status" value="1"/>
</dbReference>
<dbReference type="PANTHER" id="PTHR32097">
    <property type="entry name" value="CAMP-BINDING PROTEIN 1-RELATED"/>
    <property type="match status" value="1"/>
</dbReference>
<dbReference type="Proteomes" id="UP001500897">
    <property type="component" value="Unassembled WGS sequence"/>
</dbReference>
<dbReference type="InterPro" id="IPR051324">
    <property type="entry name" value="Stress/Tellurium_Resist"/>
</dbReference>
<dbReference type="Pfam" id="PF02342">
    <property type="entry name" value="TerD"/>
    <property type="match status" value="1"/>
</dbReference>
<dbReference type="EMBL" id="BAAANS010000002">
    <property type="protein sequence ID" value="GAA2085802.1"/>
    <property type="molecule type" value="Genomic_DNA"/>
</dbReference>
<gene>
    <name evidence="4" type="ORF">GCM10009759_05940</name>
</gene>
<keyword evidence="5" id="KW-1185">Reference proteome</keyword>
<evidence type="ECO:0000256" key="2">
    <source>
        <dbReference type="SAM" id="MobiDB-lite"/>
    </source>
</evidence>
<protein>
    <submittedName>
        <fullName evidence="4">TerD family protein</fullName>
    </submittedName>
</protein>
<dbReference type="PANTHER" id="PTHR32097:SF4">
    <property type="entry name" value="GENERAL STRESS PROTEIN 16U"/>
    <property type="match status" value="1"/>
</dbReference>
<name>A0ABN2WAZ1_9ACTN</name>
<comment type="similarity">
    <text evidence="1">Belongs to the CAPAB/TerDEXZ family.</text>
</comment>
<feature type="compositionally biased region" description="Low complexity" evidence="2">
    <location>
        <begin position="193"/>
        <end position="224"/>
    </location>
</feature>
<proteinExistence type="inferred from homology"/>
<feature type="region of interest" description="Disordered" evidence="2">
    <location>
        <begin position="183"/>
        <end position="232"/>
    </location>
</feature>
<comment type="caution">
    <text evidence="4">The sequence shown here is derived from an EMBL/GenBank/DDBJ whole genome shotgun (WGS) entry which is preliminary data.</text>
</comment>
<dbReference type="Gene3D" id="2.60.60.30">
    <property type="entry name" value="sav2460 like domains"/>
    <property type="match status" value="1"/>
</dbReference>
<reference evidence="4 5" key="1">
    <citation type="journal article" date="2019" name="Int. J. Syst. Evol. Microbiol.">
        <title>The Global Catalogue of Microorganisms (GCM) 10K type strain sequencing project: providing services to taxonomists for standard genome sequencing and annotation.</title>
        <authorList>
            <consortium name="The Broad Institute Genomics Platform"/>
            <consortium name="The Broad Institute Genome Sequencing Center for Infectious Disease"/>
            <person name="Wu L."/>
            <person name="Ma J."/>
        </authorList>
    </citation>
    <scope>NUCLEOTIDE SEQUENCE [LARGE SCALE GENOMIC DNA]</scope>
    <source>
        <strain evidence="4 5">JCM 14559</strain>
    </source>
</reference>
<feature type="domain" description="TerD" evidence="3">
    <location>
        <begin position="2"/>
        <end position="175"/>
    </location>
</feature>
<dbReference type="InterPro" id="IPR003325">
    <property type="entry name" value="TerD"/>
</dbReference>
<evidence type="ECO:0000313" key="4">
    <source>
        <dbReference type="EMBL" id="GAA2085802.1"/>
    </source>
</evidence>
<dbReference type="RefSeq" id="WP_344550097.1">
    <property type="nucleotide sequence ID" value="NZ_BAAANS010000002.1"/>
</dbReference>
<accession>A0ABN2WAZ1</accession>
<evidence type="ECO:0000256" key="1">
    <source>
        <dbReference type="ARBA" id="ARBA00008775"/>
    </source>
</evidence>
<sequence length="654" mass="69959">MHQLTKGANAELFAEGDEPGPVTVALSWTDPTGAGDADVSVLLLGADGKVRGETDFLFYNCPATPDSSVQLLGKVPTGSGTQDRILLDLAALPAEVHQVVLAASRYAGATFGELAELRLAVLDGGGDTLVAFDIPEAGEETAFVFGEIYRRGGAWKFRAVGQGYRSGLGGLAGDFGIDVDQEEETAQAERAAEPGAPAIGAAPTSGTAPAAEPAVAPPAATAPKRAVRTAKKRVTLPKAAKADLADHPSWKQARLFSVAGLKNELDRENRATSTLLAVMAEVPEFGRRITAMFNAPAGTVQTFTETSFKHADSTVRPDGTIRVSRAGKIWTALVETKTGGSPLKSEQMQAYLDVAQRHGYETVITLSNDLALEGEPPVTVDRRRARKVALRHLSWAEVAHEAHLLCHHDGVVNPAHAWLLNEFLHYLRHENSGCHGFQNMGPAWVTVRNAISEGTLRAGDRNALRVVENWERLTRQLCLRLGGELGVPVSPVLRGGRRTEPAVRRERAVEELAAGGRMRSELAVPGLPGPIVLEADLRTGRIETTVEVAAAERSRALTRVQWLLRQLTEAPAELRIEALTADGGPGPCELLRALRVEPGLLVPADGAEVRAFRLTLPAGMGTRRGAEETGFIRSVDTVVDRFLNEVVRGLKPAE</sequence>
<evidence type="ECO:0000313" key="5">
    <source>
        <dbReference type="Proteomes" id="UP001500897"/>
    </source>
</evidence>
<evidence type="ECO:0000259" key="3">
    <source>
        <dbReference type="Pfam" id="PF02342"/>
    </source>
</evidence>
<organism evidence="4 5">
    <name type="scientific">Kitasatospora saccharophila</name>
    <dbReference type="NCBI Taxonomy" id="407973"/>
    <lineage>
        <taxon>Bacteria</taxon>
        <taxon>Bacillati</taxon>
        <taxon>Actinomycetota</taxon>
        <taxon>Actinomycetes</taxon>
        <taxon>Kitasatosporales</taxon>
        <taxon>Streptomycetaceae</taxon>
        <taxon>Kitasatospora</taxon>
    </lineage>
</organism>